<dbReference type="Proteomes" id="UP000565579">
    <property type="component" value="Unassembled WGS sequence"/>
</dbReference>
<sequence>MTKGTRGGRGRFERNPDTAARDAEAARLRVRGFTYRQIADELGMAGPGKAHEAVQRILKETVQEAADDLRLVELERLDRMYQAALKVLETEHYAISHGKVIYLEEGGSPLADDGPVLAAMDRLLKIQERRAKLLGLDAPAKTNVTVSDAITSEIEQLAAQLGMAEESEPTST</sequence>
<evidence type="ECO:0000313" key="3">
    <source>
        <dbReference type="Proteomes" id="UP000565579"/>
    </source>
</evidence>
<organism evidence="2 3">
    <name type="scientific">Nonomuraea rubra</name>
    <dbReference type="NCBI Taxonomy" id="46180"/>
    <lineage>
        <taxon>Bacteria</taxon>
        <taxon>Bacillati</taxon>
        <taxon>Actinomycetota</taxon>
        <taxon>Actinomycetes</taxon>
        <taxon>Streptosporangiales</taxon>
        <taxon>Streptosporangiaceae</taxon>
        <taxon>Nonomuraea</taxon>
    </lineage>
</organism>
<evidence type="ECO:0000313" key="2">
    <source>
        <dbReference type="EMBL" id="MBB6556159.1"/>
    </source>
</evidence>
<dbReference type="EMBL" id="JACHMI010000001">
    <property type="protein sequence ID" value="MBB6556159.1"/>
    <property type="molecule type" value="Genomic_DNA"/>
</dbReference>
<feature type="region of interest" description="Disordered" evidence="1">
    <location>
        <begin position="1"/>
        <end position="20"/>
    </location>
</feature>
<accession>A0A7X0P6W2</accession>
<keyword evidence="3" id="KW-1185">Reference proteome</keyword>
<protein>
    <submittedName>
        <fullName evidence="2">ABC-type phosphate transport system auxiliary subunit</fullName>
    </submittedName>
</protein>
<gene>
    <name evidence="2" type="ORF">HD593_010954</name>
</gene>
<evidence type="ECO:0000256" key="1">
    <source>
        <dbReference type="SAM" id="MobiDB-lite"/>
    </source>
</evidence>
<proteinExistence type="predicted"/>
<dbReference type="RefSeq" id="WP_185110641.1">
    <property type="nucleotide sequence ID" value="NZ_BAAAXY010000150.1"/>
</dbReference>
<reference evidence="2 3" key="1">
    <citation type="submission" date="2020-08" db="EMBL/GenBank/DDBJ databases">
        <title>Sequencing the genomes of 1000 actinobacteria strains.</title>
        <authorList>
            <person name="Klenk H.-P."/>
        </authorList>
    </citation>
    <scope>NUCLEOTIDE SEQUENCE [LARGE SCALE GENOMIC DNA]</scope>
    <source>
        <strain evidence="2 3">DSM 43768</strain>
    </source>
</reference>
<dbReference type="AlphaFoldDB" id="A0A7X0P6W2"/>
<feature type="compositionally biased region" description="Basic and acidic residues" evidence="1">
    <location>
        <begin position="10"/>
        <end position="20"/>
    </location>
</feature>
<name>A0A7X0P6W2_9ACTN</name>
<comment type="caution">
    <text evidence="2">The sequence shown here is derived from an EMBL/GenBank/DDBJ whole genome shotgun (WGS) entry which is preliminary data.</text>
</comment>